<evidence type="ECO:0000256" key="1">
    <source>
        <dbReference type="SAM" id="MobiDB-lite"/>
    </source>
</evidence>
<sequence>LELRNEHTLSLVASDQNSCSRQDSNPHLGSDATPYTRAVRSNGTPTISLAVTDQHSPAANAVKPDDFAIYYRKNHHSDVSTTIPLFLVHRNTQNEVYHFPVLRCIEENGSKWWFVQIGNNKMQSFRQLSDLVRCYHLYRFTDARTGRMEVFPLWPTKPSISQRSMKL</sequence>
<accession>A0A183G860</accession>
<name>A0A183G860_HELPZ</name>
<evidence type="ECO:0000313" key="3">
    <source>
        <dbReference type="WBParaSite" id="HPBE_0001803301-mRNA-1"/>
    </source>
</evidence>
<keyword evidence="2" id="KW-1185">Reference proteome</keyword>
<dbReference type="WBParaSite" id="HPBE_0001803301-mRNA-1">
    <property type="protein sequence ID" value="HPBE_0001803301-mRNA-1"/>
    <property type="gene ID" value="HPBE_0001803301"/>
</dbReference>
<dbReference type="AlphaFoldDB" id="A0A183G860"/>
<reference evidence="3" key="1">
    <citation type="submission" date="2019-09" db="UniProtKB">
        <authorList>
            <consortium name="WormBaseParasite"/>
        </authorList>
    </citation>
    <scope>IDENTIFICATION</scope>
</reference>
<dbReference type="Proteomes" id="UP000050761">
    <property type="component" value="Unassembled WGS sequence"/>
</dbReference>
<feature type="region of interest" description="Disordered" evidence="1">
    <location>
        <begin position="14"/>
        <end position="37"/>
    </location>
</feature>
<organism evidence="2 3">
    <name type="scientific">Heligmosomoides polygyrus</name>
    <name type="common">Parasitic roundworm</name>
    <dbReference type="NCBI Taxonomy" id="6339"/>
    <lineage>
        <taxon>Eukaryota</taxon>
        <taxon>Metazoa</taxon>
        <taxon>Ecdysozoa</taxon>
        <taxon>Nematoda</taxon>
        <taxon>Chromadorea</taxon>
        <taxon>Rhabditida</taxon>
        <taxon>Rhabditina</taxon>
        <taxon>Rhabditomorpha</taxon>
        <taxon>Strongyloidea</taxon>
        <taxon>Heligmosomidae</taxon>
        <taxon>Heligmosomoides</taxon>
    </lineage>
</organism>
<dbReference type="PANTHER" id="PTHR31128:SF6">
    <property type="entry name" value="SH2 DOMAIN-CONTAINING PROTEIN"/>
    <property type="match status" value="1"/>
</dbReference>
<feature type="compositionally biased region" description="Polar residues" evidence="1">
    <location>
        <begin position="14"/>
        <end position="27"/>
    </location>
</feature>
<proteinExistence type="predicted"/>
<evidence type="ECO:0000313" key="2">
    <source>
        <dbReference type="Proteomes" id="UP000050761"/>
    </source>
</evidence>
<protein>
    <submittedName>
        <fullName evidence="3">SH2 domain-containing protein</fullName>
    </submittedName>
</protein>
<dbReference type="PANTHER" id="PTHR31128">
    <property type="entry name" value="PROTEIN CBR-CLEC-135-RELATED"/>
    <property type="match status" value="1"/>
</dbReference>